<dbReference type="EMBL" id="JH689021">
    <property type="protein sequence ID" value="EJD32390.1"/>
    <property type="molecule type" value="Genomic_DNA"/>
</dbReference>
<name>J0WKU1_AURST</name>
<keyword evidence="2" id="KW-1185">Reference proteome</keyword>
<proteinExistence type="predicted"/>
<dbReference type="KEGG" id="adl:AURDEDRAFT_178544"/>
<accession>J0WKU1</accession>
<reference evidence="2" key="1">
    <citation type="journal article" date="2012" name="Science">
        <title>The Paleozoic origin of enzymatic lignin decomposition reconstructed from 31 fungal genomes.</title>
        <authorList>
            <person name="Floudas D."/>
            <person name="Binder M."/>
            <person name="Riley R."/>
            <person name="Barry K."/>
            <person name="Blanchette R.A."/>
            <person name="Henrissat B."/>
            <person name="Martinez A.T."/>
            <person name="Otillar R."/>
            <person name="Spatafora J.W."/>
            <person name="Yadav J.S."/>
            <person name="Aerts A."/>
            <person name="Benoit I."/>
            <person name="Boyd A."/>
            <person name="Carlson A."/>
            <person name="Copeland A."/>
            <person name="Coutinho P.M."/>
            <person name="de Vries R.P."/>
            <person name="Ferreira P."/>
            <person name="Findley K."/>
            <person name="Foster B."/>
            <person name="Gaskell J."/>
            <person name="Glotzer D."/>
            <person name="Gorecki P."/>
            <person name="Heitman J."/>
            <person name="Hesse C."/>
            <person name="Hori C."/>
            <person name="Igarashi K."/>
            <person name="Jurgens J.A."/>
            <person name="Kallen N."/>
            <person name="Kersten P."/>
            <person name="Kohler A."/>
            <person name="Kuees U."/>
            <person name="Kumar T.K.A."/>
            <person name="Kuo A."/>
            <person name="LaButti K."/>
            <person name="Larrondo L.F."/>
            <person name="Lindquist E."/>
            <person name="Ling A."/>
            <person name="Lombard V."/>
            <person name="Lucas S."/>
            <person name="Lundell T."/>
            <person name="Martin R."/>
            <person name="McLaughlin D.J."/>
            <person name="Morgenstern I."/>
            <person name="Morin E."/>
            <person name="Murat C."/>
            <person name="Nagy L.G."/>
            <person name="Nolan M."/>
            <person name="Ohm R.A."/>
            <person name="Patyshakuliyeva A."/>
            <person name="Rokas A."/>
            <person name="Ruiz-Duenas F.J."/>
            <person name="Sabat G."/>
            <person name="Salamov A."/>
            <person name="Samejima M."/>
            <person name="Schmutz J."/>
            <person name="Slot J.C."/>
            <person name="St John F."/>
            <person name="Stenlid J."/>
            <person name="Sun H."/>
            <person name="Sun S."/>
            <person name="Syed K."/>
            <person name="Tsang A."/>
            <person name="Wiebenga A."/>
            <person name="Young D."/>
            <person name="Pisabarro A."/>
            <person name="Eastwood D.C."/>
            <person name="Martin F."/>
            <person name="Cullen D."/>
            <person name="Grigoriev I.V."/>
            <person name="Hibbett D.S."/>
        </authorList>
    </citation>
    <scope>NUCLEOTIDE SEQUENCE [LARGE SCALE GENOMIC DNA]</scope>
    <source>
        <strain evidence="2">TFB10046</strain>
    </source>
</reference>
<organism evidence="1 2">
    <name type="scientific">Auricularia subglabra (strain TFB-10046 / SS5)</name>
    <name type="common">White-rot fungus</name>
    <name type="synonym">Auricularia delicata (strain TFB10046)</name>
    <dbReference type="NCBI Taxonomy" id="717982"/>
    <lineage>
        <taxon>Eukaryota</taxon>
        <taxon>Fungi</taxon>
        <taxon>Dikarya</taxon>
        <taxon>Basidiomycota</taxon>
        <taxon>Agaricomycotina</taxon>
        <taxon>Agaricomycetes</taxon>
        <taxon>Auriculariales</taxon>
        <taxon>Auriculariaceae</taxon>
        <taxon>Auricularia</taxon>
    </lineage>
</organism>
<evidence type="ECO:0000313" key="1">
    <source>
        <dbReference type="EMBL" id="EJD32390.1"/>
    </source>
</evidence>
<dbReference type="AlphaFoldDB" id="J0WKU1"/>
<evidence type="ECO:0000313" key="2">
    <source>
        <dbReference type="Proteomes" id="UP000006514"/>
    </source>
</evidence>
<sequence>MATLLALSSQPFQALDQRKLASVHRLLFLSSPHSVPNKRTSPEGFVRLAEVLARLFA</sequence>
<gene>
    <name evidence="1" type="ORF">AURDEDRAFT_178544</name>
</gene>
<protein>
    <submittedName>
        <fullName evidence="1">Uncharacterized protein</fullName>
    </submittedName>
</protein>
<dbReference type="InParanoid" id="J0WKU1"/>
<dbReference type="Proteomes" id="UP000006514">
    <property type="component" value="Unassembled WGS sequence"/>
</dbReference>